<name>A0A4Y9ZME8_9AGAM</name>
<evidence type="ECO:0000256" key="1">
    <source>
        <dbReference type="SAM" id="MobiDB-lite"/>
    </source>
</evidence>
<sequence>MTVTSDELNTYTSPPAEAKTPSRAQSTNDDALQAENARLNGELREARALIRDLELQVESMKANARKAAEALLAH</sequence>
<keyword evidence="3" id="KW-1185">Reference proteome</keyword>
<accession>A0A4Y9ZME8</accession>
<dbReference type="AlphaFoldDB" id="A0A4Y9ZME8"/>
<feature type="compositionally biased region" description="Polar residues" evidence="1">
    <location>
        <begin position="1"/>
        <end position="13"/>
    </location>
</feature>
<organism evidence="2 3">
    <name type="scientific">Hericium alpestre</name>
    <dbReference type="NCBI Taxonomy" id="135208"/>
    <lineage>
        <taxon>Eukaryota</taxon>
        <taxon>Fungi</taxon>
        <taxon>Dikarya</taxon>
        <taxon>Basidiomycota</taxon>
        <taxon>Agaricomycotina</taxon>
        <taxon>Agaricomycetes</taxon>
        <taxon>Russulales</taxon>
        <taxon>Hericiaceae</taxon>
        <taxon>Hericium</taxon>
    </lineage>
</organism>
<evidence type="ECO:0000313" key="3">
    <source>
        <dbReference type="Proteomes" id="UP000298061"/>
    </source>
</evidence>
<dbReference type="EMBL" id="SFCI01001931">
    <property type="protein sequence ID" value="TFY74698.1"/>
    <property type="molecule type" value="Genomic_DNA"/>
</dbReference>
<proteinExistence type="predicted"/>
<evidence type="ECO:0000313" key="2">
    <source>
        <dbReference type="EMBL" id="TFY74698.1"/>
    </source>
</evidence>
<comment type="caution">
    <text evidence="2">The sequence shown here is derived from an EMBL/GenBank/DDBJ whole genome shotgun (WGS) entry which is preliminary data.</text>
</comment>
<dbReference type="STRING" id="135208.A0A4Y9ZME8"/>
<dbReference type="Proteomes" id="UP000298061">
    <property type="component" value="Unassembled WGS sequence"/>
</dbReference>
<feature type="region of interest" description="Disordered" evidence="1">
    <location>
        <begin position="1"/>
        <end position="30"/>
    </location>
</feature>
<gene>
    <name evidence="2" type="ORF">EWM64_g9316</name>
</gene>
<reference evidence="2 3" key="1">
    <citation type="submission" date="2019-02" db="EMBL/GenBank/DDBJ databases">
        <title>Genome sequencing of the rare red list fungi Hericium alpestre (H. flagellum).</title>
        <authorList>
            <person name="Buettner E."/>
            <person name="Kellner H."/>
        </authorList>
    </citation>
    <scope>NUCLEOTIDE SEQUENCE [LARGE SCALE GENOMIC DNA]</scope>
    <source>
        <strain evidence="2 3">DSM 108284</strain>
    </source>
</reference>
<protein>
    <submittedName>
        <fullName evidence="2">Uncharacterized protein</fullName>
    </submittedName>
</protein>